<keyword evidence="1" id="KW-0472">Membrane</keyword>
<dbReference type="PIRSF" id="PIRSF030798">
    <property type="entry name" value="UCP030798"/>
    <property type="match status" value="1"/>
</dbReference>
<keyword evidence="1" id="KW-0812">Transmembrane</keyword>
<keyword evidence="3" id="KW-1185">Reference proteome</keyword>
<dbReference type="InterPro" id="IPR016958">
    <property type="entry name" value="UCP030798"/>
</dbReference>
<sequence>MATITTGVILMRWPLLSAVLMFLASSLNIQFRRSDSRALAFICSGLGVAASCWFAMGLLGLTIGDFPVIWDSFKTGLVDIIARMPPEWPTMMP</sequence>
<dbReference type="RefSeq" id="WP_038476628.1">
    <property type="nucleotide sequence ID" value="NZ_CP009451.1"/>
</dbReference>
<dbReference type="KEGG" id="cnt:JT31_10910"/>
<dbReference type="Proteomes" id="UP000029481">
    <property type="component" value="Chromosome"/>
</dbReference>
<gene>
    <name evidence="2" type="ORF">JT31_10910</name>
</gene>
<dbReference type="AlphaFoldDB" id="A0A089Q3P3"/>
<protein>
    <submittedName>
        <fullName evidence="2">Membrane protein</fullName>
    </submittedName>
</protein>
<organism evidence="2 3">
    <name type="scientific">Cedecea neteri</name>
    <dbReference type="NCBI Taxonomy" id="158822"/>
    <lineage>
        <taxon>Bacteria</taxon>
        <taxon>Pseudomonadati</taxon>
        <taxon>Pseudomonadota</taxon>
        <taxon>Gammaproteobacteria</taxon>
        <taxon>Enterobacterales</taxon>
        <taxon>Enterobacteriaceae</taxon>
        <taxon>Cedecea</taxon>
    </lineage>
</organism>
<accession>A0A089Q3P3</accession>
<feature type="transmembrane region" description="Helical" evidence="1">
    <location>
        <begin position="38"/>
        <end position="63"/>
    </location>
</feature>
<evidence type="ECO:0000313" key="3">
    <source>
        <dbReference type="Proteomes" id="UP000029481"/>
    </source>
</evidence>
<evidence type="ECO:0000313" key="2">
    <source>
        <dbReference type="EMBL" id="AIR05109.1"/>
    </source>
</evidence>
<keyword evidence="1" id="KW-1133">Transmembrane helix</keyword>
<feature type="transmembrane region" description="Helical" evidence="1">
    <location>
        <begin position="12"/>
        <end position="31"/>
    </location>
</feature>
<evidence type="ECO:0000256" key="1">
    <source>
        <dbReference type="SAM" id="Phobius"/>
    </source>
</evidence>
<reference evidence="2 3" key="1">
    <citation type="submission" date="2014-09" db="EMBL/GenBank/DDBJ databases">
        <title>Cedecea neteri SSMD04 Genome Sequencing.</title>
        <authorList>
            <person name="Tan J.-Y."/>
        </authorList>
    </citation>
    <scope>NUCLEOTIDE SEQUENCE [LARGE SCALE GENOMIC DNA]</scope>
    <source>
        <strain evidence="2 3">SSMD04</strain>
    </source>
</reference>
<dbReference type="Pfam" id="PF15940">
    <property type="entry name" value="YjcB"/>
    <property type="match status" value="1"/>
</dbReference>
<proteinExistence type="predicted"/>
<dbReference type="OrthoDB" id="6541880at2"/>
<dbReference type="EMBL" id="CP009451">
    <property type="protein sequence ID" value="AIR05109.1"/>
    <property type="molecule type" value="Genomic_DNA"/>
</dbReference>
<name>A0A089Q3P3_9ENTR</name>